<keyword evidence="3" id="KW-0677">Repeat</keyword>
<feature type="domain" description="AIP/AIPL N-terminal FKBP-type PPIase" evidence="5">
    <location>
        <begin position="28"/>
        <end position="156"/>
    </location>
</feature>
<keyword evidence="2" id="KW-0963">Cytoplasm</keyword>
<dbReference type="STRING" id="6573.A0A210QCW8"/>
<name>A0A210QCW8_MIZYE</name>
<sequence>MADVLADLQSKGIFKRILFGGTGDLPQFKDGTKLYFHYRTTKCDDEKTLLDDSRKHSKPMELIVGKKFKLEVWETCLVTMRQKEVAEFGVTTAHAASYPLVAKSLRDIFEKNGAHSNTPKHCCGMMAMSEEGVGYPDLNELMKTPQPLMFTLELLKVENPGEYEKESWVMTEDEKLKAIPNLKEEGNAYYKQKQYTEAAEKYGEALGMLEQLVLKEKPGEKEWDELEDKKTPFLLNFAQCKLLLNEFYPVIEHTTTVLARDPDNVKALFRRAKAHVGAWNPKDAKIDFERVMELDDTLTAAVQKELKSLAEKEHQKDMEDKQKLKKLFDYMSYMDFV</sequence>
<evidence type="ECO:0000256" key="4">
    <source>
        <dbReference type="ARBA" id="ARBA00022803"/>
    </source>
</evidence>
<dbReference type="InterPro" id="IPR046357">
    <property type="entry name" value="PPIase_dom_sf"/>
</dbReference>
<dbReference type="Proteomes" id="UP000242188">
    <property type="component" value="Unassembled WGS sequence"/>
</dbReference>
<dbReference type="EMBL" id="NEDP02004151">
    <property type="protein sequence ID" value="OWF46569.1"/>
    <property type="molecule type" value="Genomic_DNA"/>
</dbReference>
<evidence type="ECO:0000256" key="3">
    <source>
        <dbReference type="ARBA" id="ARBA00022737"/>
    </source>
</evidence>
<dbReference type="SUPFAM" id="SSF48452">
    <property type="entry name" value="TPR-like"/>
    <property type="match status" value="1"/>
</dbReference>
<keyword evidence="7" id="KW-1185">Reference proteome</keyword>
<dbReference type="Pfam" id="PF23322">
    <property type="entry name" value="PPIase_AIP"/>
    <property type="match status" value="1"/>
</dbReference>
<protein>
    <submittedName>
        <fullName evidence="6">AH receptor-interacting protein</fullName>
    </submittedName>
</protein>
<dbReference type="InterPro" id="IPR056277">
    <property type="entry name" value="PPIase_AIP"/>
</dbReference>
<evidence type="ECO:0000256" key="1">
    <source>
        <dbReference type="ARBA" id="ARBA00004496"/>
    </source>
</evidence>
<evidence type="ECO:0000256" key="2">
    <source>
        <dbReference type="ARBA" id="ARBA00022490"/>
    </source>
</evidence>
<reference evidence="6 7" key="1">
    <citation type="journal article" date="2017" name="Nat. Ecol. Evol.">
        <title>Scallop genome provides insights into evolution of bilaterian karyotype and development.</title>
        <authorList>
            <person name="Wang S."/>
            <person name="Zhang J."/>
            <person name="Jiao W."/>
            <person name="Li J."/>
            <person name="Xun X."/>
            <person name="Sun Y."/>
            <person name="Guo X."/>
            <person name="Huan P."/>
            <person name="Dong B."/>
            <person name="Zhang L."/>
            <person name="Hu X."/>
            <person name="Sun X."/>
            <person name="Wang J."/>
            <person name="Zhao C."/>
            <person name="Wang Y."/>
            <person name="Wang D."/>
            <person name="Huang X."/>
            <person name="Wang R."/>
            <person name="Lv J."/>
            <person name="Li Y."/>
            <person name="Zhang Z."/>
            <person name="Liu B."/>
            <person name="Lu W."/>
            <person name="Hui Y."/>
            <person name="Liang J."/>
            <person name="Zhou Z."/>
            <person name="Hou R."/>
            <person name="Li X."/>
            <person name="Liu Y."/>
            <person name="Li H."/>
            <person name="Ning X."/>
            <person name="Lin Y."/>
            <person name="Zhao L."/>
            <person name="Xing Q."/>
            <person name="Dou J."/>
            <person name="Li Y."/>
            <person name="Mao J."/>
            <person name="Guo H."/>
            <person name="Dou H."/>
            <person name="Li T."/>
            <person name="Mu C."/>
            <person name="Jiang W."/>
            <person name="Fu Q."/>
            <person name="Fu X."/>
            <person name="Miao Y."/>
            <person name="Liu J."/>
            <person name="Yu Q."/>
            <person name="Li R."/>
            <person name="Liao H."/>
            <person name="Li X."/>
            <person name="Kong Y."/>
            <person name="Jiang Z."/>
            <person name="Chourrout D."/>
            <person name="Li R."/>
            <person name="Bao Z."/>
        </authorList>
    </citation>
    <scope>NUCLEOTIDE SEQUENCE [LARGE SCALE GENOMIC DNA]</scope>
    <source>
        <strain evidence="6 7">PY_sf001</strain>
    </source>
</reference>
<keyword evidence="4" id="KW-0802">TPR repeat</keyword>
<proteinExistence type="predicted"/>
<comment type="caution">
    <text evidence="6">The sequence shown here is derived from an EMBL/GenBank/DDBJ whole genome shotgun (WGS) entry which is preliminary data.</text>
</comment>
<comment type="subcellular location">
    <subcellularLocation>
        <location evidence="1">Cytoplasm</location>
    </subcellularLocation>
</comment>
<dbReference type="SUPFAM" id="SSF54534">
    <property type="entry name" value="FKBP-like"/>
    <property type="match status" value="1"/>
</dbReference>
<dbReference type="InterPro" id="IPR039663">
    <property type="entry name" value="AIP/AIPL1/TTC9"/>
</dbReference>
<accession>A0A210QCW8</accession>
<evidence type="ECO:0000313" key="7">
    <source>
        <dbReference type="Proteomes" id="UP000242188"/>
    </source>
</evidence>
<dbReference type="InterPro" id="IPR011990">
    <property type="entry name" value="TPR-like_helical_dom_sf"/>
</dbReference>
<dbReference type="SMART" id="SM00028">
    <property type="entry name" value="TPR"/>
    <property type="match status" value="3"/>
</dbReference>
<keyword evidence="6" id="KW-0675">Receptor</keyword>
<dbReference type="OrthoDB" id="5829758at2759"/>
<dbReference type="PANTHER" id="PTHR11242:SF0">
    <property type="entry name" value="TPR_REGION DOMAIN-CONTAINING PROTEIN"/>
    <property type="match status" value="1"/>
</dbReference>
<dbReference type="Gene3D" id="1.25.40.10">
    <property type="entry name" value="Tetratricopeptide repeat domain"/>
    <property type="match status" value="1"/>
</dbReference>
<dbReference type="InterPro" id="IPR019734">
    <property type="entry name" value="TPR_rpt"/>
</dbReference>
<dbReference type="GO" id="GO:0003755">
    <property type="term" value="F:peptidyl-prolyl cis-trans isomerase activity"/>
    <property type="evidence" value="ECO:0007669"/>
    <property type="project" value="InterPro"/>
</dbReference>
<dbReference type="AlphaFoldDB" id="A0A210QCW8"/>
<organism evidence="6 7">
    <name type="scientific">Mizuhopecten yessoensis</name>
    <name type="common">Japanese scallop</name>
    <name type="synonym">Patinopecten yessoensis</name>
    <dbReference type="NCBI Taxonomy" id="6573"/>
    <lineage>
        <taxon>Eukaryota</taxon>
        <taxon>Metazoa</taxon>
        <taxon>Spiralia</taxon>
        <taxon>Lophotrochozoa</taxon>
        <taxon>Mollusca</taxon>
        <taxon>Bivalvia</taxon>
        <taxon>Autobranchia</taxon>
        <taxon>Pteriomorphia</taxon>
        <taxon>Pectinida</taxon>
        <taxon>Pectinoidea</taxon>
        <taxon>Pectinidae</taxon>
        <taxon>Mizuhopecten</taxon>
    </lineage>
</organism>
<dbReference type="Gene3D" id="3.10.50.40">
    <property type="match status" value="1"/>
</dbReference>
<gene>
    <name evidence="6" type="ORF">KP79_PYT16077</name>
</gene>
<dbReference type="FunFam" id="1.25.40.10:FF:000052">
    <property type="entry name" value="Aryl-hydrocarbon-interacting protein-like 1"/>
    <property type="match status" value="1"/>
</dbReference>
<evidence type="ECO:0000259" key="5">
    <source>
        <dbReference type="Pfam" id="PF23322"/>
    </source>
</evidence>
<evidence type="ECO:0000313" key="6">
    <source>
        <dbReference type="EMBL" id="OWF46569.1"/>
    </source>
</evidence>
<dbReference type="PANTHER" id="PTHR11242">
    <property type="entry name" value="ARYL HYDROCARBON RECEPTOR INTERACTING PROTEIN RELATED"/>
    <property type="match status" value="1"/>
</dbReference>
<dbReference type="GO" id="GO:0005737">
    <property type="term" value="C:cytoplasm"/>
    <property type="evidence" value="ECO:0007669"/>
    <property type="project" value="UniProtKB-SubCell"/>
</dbReference>